<keyword evidence="2" id="KW-1185">Reference proteome</keyword>
<accession>A0A6P1MG55</accession>
<dbReference type="Proteomes" id="UP000464954">
    <property type="component" value="Chromosome"/>
</dbReference>
<evidence type="ECO:0000313" key="2">
    <source>
        <dbReference type="Proteomes" id="UP000464954"/>
    </source>
</evidence>
<reference evidence="1 2" key="1">
    <citation type="submission" date="2020-01" db="EMBL/GenBank/DDBJ databases">
        <title>Ponticoccus aerotolerans gen. nov., sp. nov., an anaerobic bacterium and proposal of Ponticoccusceae fam. nov., Ponticoccusles ord. nov. and Ponticoccuse classis nov. in the phylum Kiritimatiellaeota.</title>
        <authorList>
            <person name="Zhou L.Y."/>
            <person name="Du Z.J."/>
        </authorList>
    </citation>
    <scope>NUCLEOTIDE SEQUENCE [LARGE SCALE GENOMIC DNA]</scope>
    <source>
        <strain evidence="1 2">S-5007</strain>
    </source>
</reference>
<gene>
    <name evidence="1" type="ORF">GT409_14430</name>
</gene>
<dbReference type="KEGG" id="taer:GT409_14430"/>
<name>A0A6P1MG55_9BACT</name>
<evidence type="ECO:0000313" key="1">
    <source>
        <dbReference type="EMBL" id="QHI70586.1"/>
    </source>
</evidence>
<organism evidence="1 2">
    <name type="scientific">Tichowtungia aerotolerans</name>
    <dbReference type="NCBI Taxonomy" id="2697043"/>
    <lineage>
        <taxon>Bacteria</taxon>
        <taxon>Pseudomonadati</taxon>
        <taxon>Kiritimatiellota</taxon>
        <taxon>Tichowtungiia</taxon>
        <taxon>Tichowtungiales</taxon>
        <taxon>Tichowtungiaceae</taxon>
        <taxon>Tichowtungia</taxon>
    </lineage>
</organism>
<proteinExistence type="predicted"/>
<dbReference type="AlphaFoldDB" id="A0A6P1MG55"/>
<dbReference type="RefSeq" id="WP_160629760.1">
    <property type="nucleotide sequence ID" value="NZ_CP047593.1"/>
</dbReference>
<protein>
    <submittedName>
        <fullName evidence="1">Uncharacterized protein</fullName>
    </submittedName>
</protein>
<dbReference type="EMBL" id="CP047593">
    <property type="protein sequence ID" value="QHI70586.1"/>
    <property type="molecule type" value="Genomic_DNA"/>
</dbReference>
<sequence>MSAEKNHSKPAAKELSSEIRDVLISIGRGLGTVGVYGPDHPSVELIVDQAHEALQEALKSGDVAIGSFNGSLTVDEEPVEVRDIPVKTLEKRLVSMKVSHLVLHSGLSKDELKQLLSALCAPSGEAMKETLSKSGLQHVEMEDVKYVTLRDGEKKTGKGGGALDEIPPAQVSQIVAFLKGQASSDNAKESLKKAVSDPEKLGQMILEAAAIRQSGVDVGNGESLADIVIGCLRRTYDGLRKEPEFRNVQGKANLTKAMMLLEKTVLDKIHKSLGAKHPEIDRRIIKAIREMEEDRQFEIMTAHYSSQSEKLNTVESKIIDAIKTYGREKAIQQFKEAGIAQKDWQRLMVQAGEPPVETGSGPSSGLPGMDMSALAVVLEKLEGLMQIETQDANQMRTLVNVTKNGLTNYTNRIESRIEELEGQIQLDESVSPTIEAHAGHLSREDLMLEISNLTLALVQPLTVVNASLEAAKKHAQDDIQQELLDLAYLSGQRMQSLAKRMMILVGYPALESMK</sequence>